<dbReference type="InterPro" id="IPR016064">
    <property type="entry name" value="NAD/diacylglycerol_kinase_sf"/>
</dbReference>
<dbReference type="Gene3D" id="3.40.50.10330">
    <property type="entry name" value="Probable inorganic polyphosphate/atp-NAD kinase, domain 1"/>
    <property type="match status" value="1"/>
</dbReference>
<feature type="compositionally biased region" description="Low complexity" evidence="1">
    <location>
        <begin position="1"/>
        <end position="12"/>
    </location>
</feature>
<dbReference type="RefSeq" id="WP_240473742.1">
    <property type="nucleotide sequence ID" value="NZ_AUND01000023.1"/>
</dbReference>
<dbReference type="AlphaFoldDB" id="A0A074J5J0"/>
<dbReference type="SMART" id="SM00046">
    <property type="entry name" value="DAGKc"/>
    <property type="match status" value="1"/>
</dbReference>
<accession>A0A074J5J0</accession>
<dbReference type="Pfam" id="PF00781">
    <property type="entry name" value="DAGK_cat"/>
    <property type="match status" value="1"/>
</dbReference>
<comment type="caution">
    <text evidence="3">The sequence shown here is derived from an EMBL/GenBank/DDBJ whole genome shotgun (WGS) entry which is preliminary data.</text>
</comment>
<dbReference type="SUPFAM" id="SSF111331">
    <property type="entry name" value="NAD kinase/diacylglycerol kinase-like"/>
    <property type="match status" value="1"/>
</dbReference>
<evidence type="ECO:0000313" key="4">
    <source>
        <dbReference type="Proteomes" id="UP000027432"/>
    </source>
</evidence>
<feature type="region of interest" description="Disordered" evidence="1">
    <location>
        <begin position="1"/>
        <end position="20"/>
    </location>
</feature>
<dbReference type="PROSITE" id="PS50146">
    <property type="entry name" value="DAGK"/>
    <property type="match status" value="1"/>
</dbReference>
<evidence type="ECO:0000256" key="1">
    <source>
        <dbReference type="SAM" id="MobiDB-lite"/>
    </source>
</evidence>
<dbReference type="PANTHER" id="PTHR12358">
    <property type="entry name" value="SPHINGOSINE KINASE"/>
    <property type="match status" value="1"/>
</dbReference>
<dbReference type="InterPro" id="IPR050187">
    <property type="entry name" value="Lipid_Phosphate_FormReg"/>
</dbReference>
<dbReference type="InterPro" id="IPR017438">
    <property type="entry name" value="ATP-NAD_kinase_N"/>
</dbReference>
<gene>
    <name evidence="3" type="ORF">TP2_07280</name>
</gene>
<protein>
    <recommendedName>
        <fullName evidence="2">DAGKc domain-containing protein</fullName>
    </recommendedName>
</protein>
<name>A0A074J5J0_9RHOB</name>
<sequence>MSQPAMQSAAASPEPPSPRAALRRESVALIANPESGGNAKDEASIVRAMEALGEGATLYRWSPEADIVATVHKALDDGAEMIVAAGGDGTAMAVAGALLGRDVPMAVLPLGTFNFFARGLRLSEDPVEAARAIREGEAHPIRVGRVNGQVFLNNASLGIYPEILEAREDIYARWGRRRIVAHWSVVKTFLRFQRPMRLRLTADGKTSQHRTPLIFVARSAYQLDFFGLDGAKVIGEDAFAVLVAKGRTRSDLFRLAWRLVRRRAREGRDYDLVRAHDLELDTGRTRALLAFDGEKRREASPFHFAMSDAPLWIVKPADAAQGTPA</sequence>
<dbReference type="InterPro" id="IPR001206">
    <property type="entry name" value="Diacylglycerol_kinase_cat_dom"/>
</dbReference>
<evidence type="ECO:0000313" key="3">
    <source>
        <dbReference type="EMBL" id="KEO52736.1"/>
    </source>
</evidence>
<dbReference type="PANTHER" id="PTHR12358:SF54">
    <property type="entry name" value="SPHINGOSINE KINASE RELATED PROTEIN"/>
    <property type="match status" value="1"/>
</dbReference>
<proteinExistence type="predicted"/>
<dbReference type="eggNOG" id="COG1597">
    <property type="taxonomic scope" value="Bacteria"/>
</dbReference>
<dbReference type="Gene3D" id="2.60.200.40">
    <property type="match status" value="1"/>
</dbReference>
<reference evidence="3 4" key="1">
    <citation type="submission" date="2013-07" db="EMBL/GenBank/DDBJ databases">
        <title>Thioclava pacifica DSM 10166 Genome Sequencing.</title>
        <authorList>
            <person name="Lai Q."/>
            <person name="Shao Z."/>
        </authorList>
    </citation>
    <scope>NUCLEOTIDE SEQUENCE [LARGE SCALE GENOMIC DNA]</scope>
    <source>
        <strain evidence="3 4">DSM 10166</strain>
    </source>
</reference>
<dbReference type="Proteomes" id="UP000027432">
    <property type="component" value="Unassembled WGS sequence"/>
</dbReference>
<dbReference type="EMBL" id="AUND01000023">
    <property type="protein sequence ID" value="KEO52736.1"/>
    <property type="molecule type" value="Genomic_DNA"/>
</dbReference>
<dbReference type="GO" id="GO:0016301">
    <property type="term" value="F:kinase activity"/>
    <property type="evidence" value="ECO:0007669"/>
    <property type="project" value="InterPro"/>
</dbReference>
<dbReference type="STRING" id="1353537.TP2_07280"/>
<feature type="domain" description="DAGKc" evidence="2">
    <location>
        <begin position="22"/>
        <end position="150"/>
    </location>
</feature>
<evidence type="ECO:0000259" key="2">
    <source>
        <dbReference type="PROSITE" id="PS50146"/>
    </source>
</evidence>
<keyword evidence="4" id="KW-1185">Reference proteome</keyword>
<organism evidence="3 4">
    <name type="scientific">Thioclava pacifica DSM 10166</name>
    <dbReference type="NCBI Taxonomy" id="1353537"/>
    <lineage>
        <taxon>Bacteria</taxon>
        <taxon>Pseudomonadati</taxon>
        <taxon>Pseudomonadota</taxon>
        <taxon>Alphaproteobacteria</taxon>
        <taxon>Rhodobacterales</taxon>
        <taxon>Paracoccaceae</taxon>
        <taxon>Thioclava</taxon>
    </lineage>
</organism>